<comment type="caution">
    <text evidence="2">The sequence shown here is derived from an EMBL/GenBank/DDBJ whole genome shotgun (WGS) entry which is preliminary data.</text>
</comment>
<dbReference type="RefSeq" id="WP_065235517.1">
    <property type="nucleotide sequence ID" value="NZ_CAAAJF010000006.1"/>
</dbReference>
<evidence type="ECO:0000313" key="2">
    <source>
        <dbReference type="EMBL" id="KTD09369.1"/>
    </source>
</evidence>
<gene>
    <name evidence="3" type="ORF">A8135_08100</name>
    <name evidence="2" type="ORF">Ljam_0719</name>
</gene>
<evidence type="ECO:0000313" key="4">
    <source>
        <dbReference type="Proteomes" id="UP000054715"/>
    </source>
</evidence>
<dbReference type="InterPro" id="IPR006674">
    <property type="entry name" value="HD_domain"/>
</dbReference>
<feature type="domain" description="HD" evidence="1">
    <location>
        <begin position="32"/>
        <end position="109"/>
    </location>
</feature>
<dbReference type="SUPFAM" id="SSF109604">
    <property type="entry name" value="HD-domain/PDEase-like"/>
    <property type="match status" value="1"/>
</dbReference>
<dbReference type="PANTHER" id="PTHR40202:SF1">
    <property type="entry name" value="HD DOMAIN-CONTAINING PROTEIN"/>
    <property type="match status" value="1"/>
</dbReference>
<dbReference type="Proteomes" id="UP000054715">
    <property type="component" value="Unassembled WGS sequence"/>
</dbReference>
<dbReference type="STRING" id="455.Ljam_0719"/>
<dbReference type="InterPro" id="IPR003607">
    <property type="entry name" value="HD/PDEase_dom"/>
</dbReference>
<dbReference type="PATRIC" id="fig|455.5.peg.767"/>
<name>A0A0W0UPI0_9GAMM</name>
<dbReference type="Proteomes" id="UP000093336">
    <property type="component" value="Unassembled WGS sequence"/>
</dbReference>
<dbReference type="Gene3D" id="1.10.3210.10">
    <property type="entry name" value="Hypothetical protein af1432"/>
    <property type="match status" value="1"/>
</dbReference>
<evidence type="ECO:0000313" key="5">
    <source>
        <dbReference type="Proteomes" id="UP000093336"/>
    </source>
</evidence>
<sequence>MDKYLEATVSNVIDCLTQAANSDYIGESVSQLEHALQCAYFAECAGHSKEVVLACLLHDIGHFASHTKQSNMDNLGVVYHEWIGAKLAYDLGFCAKICLLIGYHVEAKRYLAAKKNSYLERLSSASKGTLNFQGGAMSPEEMKFFEVHPLFKEILQVRINDEKAKVTNLSVPDLNYYRNHFKTHFRDTNEERMLVLSIPNHVDTLWVKELKAFLEREYSLTKKLEN</sequence>
<organism evidence="2 4">
    <name type="scientific">Legionella jamestowniensis</name>
    <dbReference type="NCBI Taxonomy" id="455"/>
    <lineage>
        <taxon>Bacteria</taxon>
        <taxon>Pseudomonadati</taxon>
        <taxon>Pseudomonadota</taxon>
        <taxon>Gammaproteobacteria</taxon>
        <taxon>Legionellales</taxon>
        <taxon>Legionellaceae</taxon>
        <taxon>Legionella</taxon>
    </lineage>
</organism>
<evidence type="ECO:0000313" key="3">
    <source>
        <dbReference type="EMBL" id="OCH99197.1"/>
    </source>
</evidence>
<protein>
    <submittedName>
        <fullName evidence="2">HD domain protein</fullName>
    </submittedName>
    <submittedName>
        <fullName evidence="3">Metal-dependent phosphohydrolase</fullName>
    </submittedName>
</protein>
<accession>A0A0W0UPI0</accession>
<dbReference type="PANTHER" id="PTHR40202">
    <property type="match status" value="1"/>
</dbReference>
<reference evidence="3 5" key="2">
    <citation type="submission" date="2016-05" db="EMBL/GenBank/DDBJ databases">
        <authorList>
            <person name="Prochazka B."/>
            <person name="Indra A."/>
            <person name="Hasenberger P."/>
            <person name="Blaschitz M."/>
            <person name="Wagner L."/>
            <person name="Wewalka G."/>
            <person name="Sorschag S."/>
            <person name="Schmid D."/>
            <person name="Ruppitsch W."/>
        </authorList>
    </citation>
    <scope>NUCLEOTIDE SEQUENCE [LARGE SCALE GENOMIC DNA]</scope>
    <source>
        <strain evidence="3 5">974010_12</strain>
    </source>
</reference>
<reference evidence="2 4" key="1">
    <citation type="submission" date="2015-11" db="EMBL/GenBank/DDBJ databases">
        <title>Genomic analysis of 38 Legionella species identifies large and diverse effector repertoires.</title>
        <authorList>
            <person name="Burstein D."/>
            <person name="Amaro F."/>
            <person name="Zusman T."/>
            <person name="Lifshitz Z."/>
            <person name="Cohen O."/>
            <person name="Gilbert J.A."/>
            <person name="Pupko T."/>
            <person name="Shuman H.A."/>
            <person name="Segal G."/>
        </authorList>
    </citation>
    <scope>NUCLEOTIDE SEQUENCE [LARGE SCALE GENOMIC DNA]</scope>
    <source>
        <strain evidence="2 4">JA-26-G1-E2</strain>
    </source>
</reference>
<proteinExistence type="predicted"/>
<dbReference type="EMBL" id="LYOZ01000002">
    <property type="protein sequence ID" value="OCH99197.1"/>
    <property type="molecule type" value="Genomic_DNA"/>
</dbReference>
<dbReference type="EMBL" id="LNYG01000012">
    <property type="protein sequence ID" value="KTD09369.1"/>
    <property type="molecule type" value="Genomic_DNA"/>
</dbReference>
<keyword evidence="5" id="KW-1185">Reference proteome</keyword>
<dbReference type="CDD" id="cd00077">
    <property type="entry name" value="HDc"/>
    <property type="match status" value="1"/>
</dbReference>
<dbReference type="InterPro" id="IPR052567">
    <property type="entry name" value="OP_Dioxygenase"/>
</dbReference>
<dbReference type="Pfam" id="PF01966">
    <property type="entry name" value="HD"/>
    <property type="match status" value="1"/>
</dbReference>
<dbReference type="AlphaFoldDB" id="A0A0W0UPI0"/>
<dbReference type="OrthoDB" id="823268at2"/>
<evidence type="ECO:0000259" key="1">
    <source>
        <dbReference type="Pfam" id="PF01966"/>
    </source>
</evidence>